<organism evidence="2 3">
    <name type="scientific">Streptomyces calvus</name>
    <dbReference type="NCBI Taxonomy" id="67282"/>
    <lineage>
        <taxon>Bacteria</taxon>
        <taxon>Bacillati</taxon>
        <taxon>Actinomycetota</taxon>
        <taxon>Actinomycetes</taxon>
        <taxon>Kitasatosporales</taxon>
        <taxon>Streptomycetaceae</taxon>
        <taxon>Streptomyces</taxon>
    </lineage>
</organism>
<dbReference type="Proteomes" id="UP000316215">
    <property type="component" value="Chromosome"/>
</dbReference>
<evidence type="ECO:0000313" key="3">
    <source>
        <dbReference type="Proteomes" id="UP000316215"/>
    </source>
</evidence>
<feature type="compositionally biased region" description="Basic and acidic residues" evidence="1">
    <location>
        <begin position="76"/>
        <end position="88"/>
    </location>
</feature>
<sequence>MGRRRLGSVVWISAAVRCGVLSTGPSGVRCVQLQGGGGRQRGALATDDNAADARAGPRDPGMIQTTDPSRGPRSGSPREPRGDPDGRPQPRKSGARVGEASARALVTSSVPARRP</sequence>
<name>A0A514JNM4_9ACTN</name>
<dbReference type="AlphaFoldDB" id="A0A514JNM4"/>
<gene>
    <name evidence="2" type="ORF">CD934_09740</name>
</gene>
<protein>
    <submittedName>
        <fullName evidence="2">Uncharacterized protein</fullName>
    </submittedName>
</protein>
<keyword evidence="3" id="KW-1185">Reference proteome</keyword>
<feature type="region of interest" description="Disordered" evidence="1">
    <location>
        <begin position="35"/>
        <end position="115"/>
    </location>
</feature>
<feature type="compositionally biased region" description="Polar residues" evidence="1">
    <location>
        <begin position="106"/>
        <end position="115"/>
    </location>
</feature>
<evidence type="ECO:0000256" key="1">
    <source>
        <dbReference type="SAM" id="MobiDB-lite"/>
    </source>
</evidence>
<evidence type="ECO:0000313" key="2">
    <source>
        <dbReference type="EMBL" id="QDI68940.1"/>
    </source>
</evidence>
<dbReference type="KEGG" id="sast:CD934_09740"/>
<dbReference type="EMBL" id="CP022310">
    <property type="protein sequence ID" value="QDI68940.1"/>
    <property type="molecule type" value="Genomic_DNA"/>
</dbReference>
<accession>A0A514JNM4</accession>
<proteinExistence type="predicted"/>
<reference evidence="2 3" key="1">
    <citation type="submission" date="2017-07" db="EMBL/GenBank/DDBJ databases">
        <title>The Complete Genome of Streptomyces asterosporus-ZSY.</title>
        <authorList>
            <person name="Zhang S."/>
        </authorList>
    </citation>
    <scope>NUCLEOTIDE SEQUENCE [LARGE SCALE GENOMIC DNA]</scope>
    <source>
        <strain evidence="2 3">DSM 41452</strain>
    </source>
</reference>